<evidence type="ECO:0000313" key="7">
    <source>
        <dbReference type="EMBL" id="KAA0974294.1"/>
    </source>
</evidence>
<dbReference type="CDD" id="cd06173">
    <property type="entry name" value="MFS_MefA_like"/>
    <property type="match status" value="1"/>
</dbReference>
<dbReference type="PANTHER" id="PTHR23513">
    <property type="entry name" value="INTEGRAL MEMBRANE EFFLUX PROTEIN-RELATED"/>
    <property type="match status" value="1"/>
</dbReference>
<dbReference type="EMBL" id="VOBL01000019">
    <property type="protein sequence ID" value="KAA0974294.1"/>
    <property type="molecule type" value="Genomic_DNA"/>
</dbReference>
<feature type="transmembrane region" description="Helical" evidence="6">
    <location>
        <begin position="398"/>
        <end position="417"/>
    </location>
</feature>
<feature type="transmembrane region" description="Helical" evidence="6">
    <location>
        <begin position="303"/>
        <end position="324"/>
    </location>
</feature>
<dbReference type="OrthoDB" id="9815525at2"/>
<evidence type="ECO:0000256" key="6">
    <source>
        <dbReference type="SAM" id="Phobius"/>
    </source>
</evidence>
<evidence type="ECO:0000256" key="2">
    <source>
        <dbReference type="ARBA" id="ARBA00022475"/>
    </source>
</evidence>
<gene>
    <name evidence="7" type="ORF">FQ154_15730</name>
</gene>
<evidence type="ECO:0000313" key="8">
    <source>
        <dbReference type="Proteomes" id="UP000323856"/>
    </source>
</evidence>
<proteinExistence type="predicted"/>
<feature type="transmembrane region" description="Helical" evidence="6">
    <location>
        <begin position="372"/>
        <end position="392"/>
    </location>
</feature>
<dbReference type="Proteomes" id="UP000323856">
    <property type="component" value="Unassembled WGS sequence"/>
</dbReference>
<protein>
    <submittedName>
        <fullName evidence="7">MFS transporter</fullName>
    </submittedName>
</protein>
<dbReference type="Gene3D" id="1.20.1250.20">
    <property type="entry name" value="MFS general substrate transporter like domains"/>
    <property type="match status" value="1"/>
</dbReference>
<sequence length="431" mass="44115">MTHREAPPVNPAEAPALPIPRKTPAAFRRFLASNAFESIADNSVRTLLPVIAVSALGAGTAEIGVLNALGLGAFLVFGLPIGGLVDRLPKLGVMRAADLVRAVAVLAVPGLFLLDALALWQVLLAAALLGIADVFFTSATGAWLPTVVGTEELGIAYARLQRVSTLASVGSPAVATTLLKVLAAPLVLALAGIGYLFSALLLPRFAGDDPAPDSDPRPRFWSSIAQGISLAVHHPALRALLLSNMLLNAAVMLGNSVLAVYVISSLGYSVAAFAMIGTLSALGGLLASIIAPRLLGRWGIGRLKIAASLGCVPAVGVLALAQHLPGPVLGWVAAQSLIWSCMLVLATVAGAGVVPQLCAPSKLATVMAAHRFFTLGVMPVASLAGGLAAVHLGITPILWTWAALAGLSALPILLSPLRSWHLGPEPHGTNT</sequence>
<dbReference type="GO" id="GO:0022857">
    <property type="term" value="F:transmembrane transporter activity"/>
    <property type="evidence" value="ECO:0007669"/>
    <property type="project" value="InterPro"/>
</dbReference>
<accession>A0A5B0E5N7</accession>
<feature type="transmembrane region" description="Helical" evidence="6">
    <location>
        <begin position="336"/>
        <end position="360"/>
    </location>
</feature>
<dbReference type="Pfam" id="PF07690">
    <property type="entry name" value="MFS_1"/>
    <property type="match status" value="1"/>
</dbReference>
<feature type="transmembrane region" description="Helical" evidence="6">
    <location>
        <begin position="106"/>
        <end position="131"/>
    </location>
</feature>
<evidence type="ECO:0000256" key="4">
    <source>
        <dbReference type="ARBA" id="ARBA00022989"/>
    </source>
</evidence>
<comment type="subcellular location">
    <subcellularLocation>
        <location evidence="1">Cell membrane</location>
        <topology evidence="1">Multi-pass membrane protein</topology>
    </subcellularLocation>
</comment>
<feature type="transmembrane region" description="Helical" evidence="6">
    <location>
        <begin position="270"/>
        <end position="291"/>
    </location>
</feature>
<keyword evidence="2" id="KW-1003">Cell membrane</keyword>
<dbReference type="GO" id="GO:0005886">
    <property type="term" value="C:plasma membrane"/>
    <property type="evidence" value="ECO:0007669"/>
    <property type="project" value="UniProtKB-SubCell"/>
</dbReference>
<dbReference type="SUPFAM" id="SSF103473">
    <property type="entry name" value="MFS general substrate transporter"/>
    <property type="match status" value="1"/>
</dbReference>
<keyword evidence="5 6" id="KW-0472">Membrane</keyword>
<keyword evidence="3 6" id="KW-0812">Transmembrane</keyword>
<evidence type="ECO:0000256" key="5">
    <source>
        <dbReference type="ARBA" id="ARBA00023136"/>
    </source>
</evidence>
<reference evidence="7 8" key="1">
    <citation type="submission" date="2019-07" db="EMBL/GenBank/DDBJ databases">
        <title>Analysis of the biochemical properties, biological activity and biotechnological potential of siderophores and biosurfactants produced by Antarctic psychrotolerant bacteria.</title>
        <authorList>
            <person name="Styczynski M."/>
            <person name="Krucon T."/>
            <person name="Decewicz P."/>
            <person name="Dziewit L."/>
        </authorList>
    </citation>
    <scope>NUCLEOTIDE SEQUENCE [LARGE SCALE GENOMIC DNA]</scope>
    <source>
        <strain evidence="7 8">ANT_H27</strain>
    </source>
</reference>
<comment type="caution">
    <text evidence="7">The sequence shown here is derived from an EMBL/GenBank/DDBJ whole genome shotgun (WGS) entry which is preliminary data.</text>
</comment>
<feature type="transmembrane region" description="Helical" evidence="6">
    <location>
        <begin position="181"/>
        <end position="202"/>
    </location>
</feature>
<dbReference type="AlphaFoldDB" id="A0A5B0E5N7"/>
<feature type="transmembrane region" description="Helical" evidence="6">
    <location>
        <begin position="245"/>
        <end position="264"/>
    </location>
</feature>
<keyword evidence="4 6" id="KW-1133">Transmembrane helix</keyword>
<evidence type="ECO:0000256" key="1">
    <source>
        <dbReference type="ARBA" id="ARBA00004651"/>
    </source>
</evidence>
<name>A0A5B0E5N7_9MICC</name>
<organism evidence="7 8">
    <name type="scientific">Paeniglutamicibacter gangotriensis</name>
    <dbReference type="NCBI Taxonomy" id="254787"/>
    <lineage>
        <taxon>Bacteria</taxon>
        <taxon>Bacillati</taxon>
        <taxon>Actinomycetota</taxon>
        <taxon>Actinomycetes</taxon>
        <taxon>Micrococcales</taxon>
        <taxon>Micrococcaceae</taxon>
        <taxon>Paeniglutamicibacter</taxon>
    </lineage>
</organism>
<evidence type="ECO:0000256" key="3">
    <source>
        <dbReference type="ARBA" id="ARBA00022692"/>
    </source>
</evidence>
<dbReference type="InterPro" id="IPR011701">
    <property type="entry name" value="MFS"/>
</dbReference>
<dbReference type="InterPro" id="IPR036259">
    <property type="entry name" value="MFS_trans_sf"/>
</dbReference>
<feature type="transmembrane region" description="Helical" evidence="6">
    <location>
        <begin position="63"/>
        <end position="85"/>
    </location>
</feature>
<dbReference type="PANTHER" id="PTHR23513:SF6">
    <property type="entry name" value="MAJOR FACILITATOR SUPERFAMILY ASSOCIATED DOMAIN-CONTAINING PROTEIN"/>
    <property type="match status" value="1"/>
</dbReference>